<sequence>MNLTIRASTVAGDVSGVYEGEEGVGIPKGIKAGVDEDACAGNELTSTSQEVSIGASLLLSTSSRVNSTSICRISMKKDEVTSISLEGSRGTPICRHNSEIRIGKGRDVCVCLALIAISCETSSPRSIHLLAMIEPR</sequence>
<comment type="caution">
    <text evidence="1">The sequence shown here is derived from an EMBL/GenBank/DDBJ whole genome shotgun (WGS) entry which is preliminary data.</text>
</comment>
<name>A0A9J5XE06_SOLCO</name>
<evidence type="ECO:0000313" key="2">
    <source>
        <dbReference type="Proteomes" id="UP000824120"/>
    </source>
</evidence>
<gene>
    <name evidence="1" type="ORF">H5410_046319</name>
</gene>
<dbReference type="AlphaFoldDB" id="A0A9J5XE06"/>
<proteinExistence type="predicted"/>
<evidence type="ECO:0000313" key="1">
    <source>
        <dbReference type="EMBL" id="KAG5585885.1"/>
    </source>
</evidence>
<accession>A0A9J5XE06</accession>
<dbReference type="Proteomes" id="UP000824120">
    <property type="component" value="Chromosome 9"/>
</dbReference>
<organism evidence="1 2">
    <name type="scientific">Solanum commersonii</name>
    <name type="common">Commerson's wild potato</name>
    <name type="synonym">Commerson's nightshade</name>
    <dbReference type="NCBI Taxonomy" id="4109"/>
    <lineage>
        <taxon>Eukaryota</taxon>
        <taxon>Viridiplantae</taxon>
        <taxon>Streptophyta</taxon>
        <taxon>Embryophyta</taxon>
        <taxon>Tracheophyta</taxon>
        <taxon>Spermatophyta</taxon>
        <taxon>Magnoliopsida</taxon>
        <taxon>eudicotyledons</taxon>
        <taxon>Gunneridae</taxon>
        <taxon>Pentapetalae</taxon>
        <taxon>asterids</taxon>
        <taxon>lamiids</taxon>
        <taxon>Solanales</taxon>
        <taxon>Solanaceae</taxon>
        <taxon>Solanoideae</taxon>
        <taxon>Solaneae</taxon>
        <taxon>Solanum</taxon>
    </lineage>
</organism>
<dbReference type="EMBL" id="JACXVP010000009">
    <property type="protein sequence ID" value="KAG5585885.1"/>
    <property type="molecule type" value="Genomic_DNA"/>
</dbReference>
<keyword evidence="2" id="KW-1185">Reference proteome</keyword>
<reference evidence="1 2" key="1">
    <citation type="submission" date="2020-09" db="EMBL/GenBank/DDBJ databases">
        <title>De no assembly of potato wild relative species, Solanum commersonii.</title>
        <authorList>
            <person name="Cho K."/>
        </authorList>
    </citation>
    <scope>NUCLEOTIDE SEQUENCE [LARGE SCALE GENOMIC DNA]</scope>
    <source>
        <strain evidence="1">LZ3.2</strain>
        <tissue evidence="1">Leaf</tissue>
    </source>
</reference>
<protein>
    <submittedName>
        <fullName evidence="1">Uncharacterized protein</fullName>
    </submittedName>
</protein>